<keyword evidence="2" id="KW-1185">Reference proteome</keyword>
<dbReference type="AlphaFoldDB" id="A0A0N0BID3"/>
<name>A0A0N0BID3_9HYME</name>
<dbReference type="EMBL" id="KQ435732">
    <property type="protein sequence ID" value="KOX77518.1"/>
    <property type="molecule type" value="Genomic_DNA"/>
</dbReference>
<dbReference type="Proteomes" id="UP000053105">
    <property type="component" value="Unassembled WGS sequence"/>
</dbReference>
<organism evidence="1 2">
    <name type="scientific">Melipona quadrifasciata</name>
    <dbReference type="NCBI Taxonomy" id="166423"/>
    <lineage>
        <taxon>Eukaryota</taxon>
        <taxon>Metazoa</taxon>
        <taxon>Ecdysozoa</taxon>
        <taxon>Arthropoda</taxon>
        <taxon>Hexapoda</taxon>
        <taxon>Insecta</taxon>
        <taxon>Pterygota</taxon>
        <taxon>Neoptera</taxon>
        <taxon>Endopterygota</taxon>
        <taxon>Hymenoptera</taxon>
        <taxon>Apocrita</taxon>
        <taxon>Aculeata</taxon>
        <taxon>Apoidea</taxon>
        <taxon>Anthophila</taxon>
        <taxon>Apidae</taxon>
        <taxon>Melipona</taxon>
    </lineage>
</organism>
<gene>
    <name evidence="1" type="ORF">WN51_09842</name>
</gene>
<sequence length="71" mass="8147">MAIHELLRRTRVIEIVRLMISCGTKMPTSMCSPPKKIHVIETKNFFDTRATNDLSNLLTESGSRIEHHVIK</sequence>
<reference evidence="1 2" key="1">
    <citation type="submission" date="2015-07" db="EMBL/GenBank/DDBJ databases">
        <title>The genome of Melipona quadrifasciata.</title>
        <authorList>
            <person name="Pan H."/>
            <person name="Kapheim K."/>
        </authorList>
    </citation>
    <scope>NUCLEOTIDE SEQUENCE [LARGE SCALE GENOMIC DNA]</scope>
    <source>
        <strain evidence="1">0111107301</strain>
        <tissue evidence="1">Whole body</tissue>
    </source>
</reference>
<evidence type="ECO:0000313" key="2">
    <source>
        <dbReference type="Proteomes" id="UP000053105"/>
    </source>
</evidence>
<protein>
    <submittedName>
        <fullName evidence="1">Uncharacterized protein</fullName>
    </submittedName>
</protein>
<evidence type="ECO:0000313" key="1">
    <source>
        <dbReference type="EMBL" id="KOX77518.1"/>
    </source>
</evidence>
<proteinExistence type="predicted"/>
<accession>A0A0N0BID3</accession>